<evidence type="ECO:0000313" key="3">
    <source>
        <dbReference type="Proteomes" id="UP000478090"/>
    </source>
</evidence>
<name>A0ABW9VRY0_9BURK</name>
<dbReference type="RefSeq" id="WP_161040014.1">
    <property type="nucleotide sequence ID" value="NZ_WWCM01000010.1"/>
</dbReference>
<evidence type="ECO:0008006" key="4">
    <source>
        <dbReference type="Google" id="ProtNLM"/>
    </source>
</evidence>
<dbReference type="SUPFAM" id="SSF53850">
    <property type="entry name" value="Periplasmic binding protein-like II"/>
    <property type="match status" value="1"/>
</dbReference>
<gene>
    <name evidence="2" type="ORF">GTP27_15175</name>
</gene>
<accession>A0ABW9VRY0</accession>
<dbReference type="Proteomes" id="UP000478090">
    <property type="component" value="Unassembled WGS sequence"/>
</dbReference>
<reference evidence="2 3" key="1">
    <citation type="submission" date="2019-12" db="EMBL/GenBank/DDBJ databases">
        <title>Novel species isolated from a subtropical stream in China.</title>
        <authorList>
            <person name="Lu H."/>
        </authorList>
    </citation>
    <scope>NUCLEOTIDE SEQUENCE [LARGE SCALE GENOMIC DNA]</scope>
    <source>
        <strain evidence="2 3">CY13W</strain>
    </source>
</reference>
<protein>
    <recommendedName>
        <fullName evidence="4">Transporter substrate-binding domain-containing protein</fullName>
    </recommendedName>
</protein>
<organism evidence="2 3">
    <name type="scientific">Duganella qianjiadongensis</name>
    <dbReference type="NCBI Taxonomy" id="2692176"/>
    <lineage>
        <taxon>Bacteria</taxon>
        <taxon>Pseudomonadati</taxon>
        <taxon>Pseudomonadota</taxon>
        <taxon>Betaproteobacteria</taxon>
        <taxon>Burkholderiales</taxon>
        <taxon>Oxalobacteraceae</taxon>
        <taxon>Telluria group</taxon>
        <taxon>Duganella</taxon>
    </lineage>
</organism>
<dbReference type="EMBL" id="WWCM01000010">
    <property type="protein sequence ID" value="MYM40667.1"/>
    <property type="molecule type" value="Genomic_DNA"/>
</dbReference>
<sequence>MTMNAQALLPTAILLHARCWGAALLSLLCLHSYGADTPMVVRVEAASARDNPVVAYRIELAQKALNASGKRYTIESCHFPAAQTSDARARDSVRNQHYCDVIATSAGGKASRELSVVPVPLYLGGGGYRVFMANQHGHDRAAKVRSLADLRKLSIGSGPDWIDSNIMLDSGLNLVQAEYIHLFSMLAVKRFDLLTRAIYEVTGEFRNIGLEDGIVLEPRLMLHYPNDLFFYVAPERKDLQEDLYKGMKILYCNGELQRHISEHYSTRAMRTLVRPERRLVFELPNKYLSRSETWALQTFTSAPPTQPLRKGAGGKAESFAPYNPQACNAP</sequence>
<proteinExistence type="predicted"/>
<evidence type="ECO:0000256" key="1">
    <source>
        <dbReference type="SAM" id="MobiDB-lite"/>
    </source>
</evidence>
<keyword evidence="3" id="KW-1185">Reference proteome</keyword>
<feature type="region of interest" description="Disordered" evidence="1">
    <location>
        <begin position="301"/>
        <end position="330"/>
    </location>
</feature>
<comment type="caution">
    <text evidence="2">The sequence shown here is derived from an EMBL/GenBank/DDBJ whole genome shotgun (WGS) entry which is preliminary data.</text>
</comment>
<evidence type="ECO:0000313" key="2">
    <source>
        <dbReference type="EMBL" id="MYM40667.1"/>
    </source>
</evidence>